<protein>
    <submittedName>
        <fullName evidence="1">Uncharacterized protein</fullName>
    </submittedName>
</protein>
<evidence type="ECO:0000313" key="1">
    <source>
        <dbReference type="EMBL" id="JAH22227.1"/>
    </source>
</evidence>
<reference evidence="1" key="1">
    <citation type="submission" date="2014-11" db="EMBL/GenBank/DDBJ databases">
        <authorList>
            <person name="Amaro Gonzalez C."/>
        </authorList>
    </citation>
    <scope>NUCLEOTIDE SEQUENCE</scope>
</reference>
<name>A0A0E9R0H8_ANGAN</name>
<accession>A0A0E9R0H8</accession>
<reference evidence="1" key="2">
    <citation type="journal article" date="2015" name="Fish Shellfish Immunol.">
        <title>Early steps in the European eel (Anguilla anguilla)-Vibrio vulnificus interaction in the gills: Role of the RtxA13 toxin.</title>
        <authorList>
            <person name="Callol A."/>
            <person name="Pajuelo D."/>
            <person name="Ebbesson L."/>
            <person name="Teles M."/>
            <person name="MacKenzie S."/>
            <person name="Amaro C."/>
        </authorList>
    </citation>
    <scope>NUCLEOTIDE SEQUENCE</scope>
</reference>
<sequence>MSVRPRYR</sequence>
<organism evidence="1">
    <name type="scientific">Anguilla anguilla</name>
    <name type="common">European freshwater eel</name>
    <name type="synonym">Muraena anguilla</name>
    <dbReference type="NCBI Taxonomy" id="7936"/>
    <lineage>
        <taxon>Eukaryota</taxon>
        <taxon>Metazoa</taxon>
        <taxon>Chordata</taxon>
        <taxon>Craniata</taxon>
        <taxon>Vertebrata</taxon>
        <taxon>Euteleostomi</taxon>
        <taxon>Actinopterygii</taxon>
        <taxon>Neopterygii</taxon>
        <taxon>Teleostei</taxon>
        <taxon>Anguilliformes</taxon>
        <taxon>Anguillidae</taxon>
        <taxon>Anguilla</taxon>
    </lineage>
</organism>
<dbReference type="EMBL" id="GBXM01086350">
    <property type="protein sequence ID" value="JAH22227.1"/>
    <property type="molecule type" value="Transcribed_RNA"/>
</dbReference>
<proteinExistence type="predicted"/>